<protein>
    <recommendedName>
        <fullName evidence="4">FAD-dependent oxidoreductase 2 FAD-binding domain-containing protein</fullName>
    </recommendedName>
</protein>
<dbReference type="Pfam" id="PF00890">
    <property type="entry name" value="FAD_binding_2"/>
    <property type="match status" value="1"/>
</dbReference>
<evidence type="ECO:0000259" key="4">
    <source>
        <dbReference type="Pfam" id="PF00890"/>
    </source>
</evidence>
<keyword evidence="6" id="KW-1185">Reference proteome</keyword>
<dbReference type="PANTHER" id="PTHR43260">
    <property type="entry name" value="3-KETOSTEROID-DELTA-1-DEHYDROGENASE"/>
    <property type="match status" value="1"/>
</dbReference>
<dbReference type="GO" id="GO:0016627">
    <property type="term" value="F:oxidoreductase activity, acting on the CH-CH group of donors"/>
    <property type="evidence" value="ECO:0007669"/>
    <property type="project" value="InterPro"/>
</dbReference>
<keyword evidence="2" id="KW-0285">Flavoprotein</keyword>
<accession>A0A7X0NFH2</accession>
<dbReference type="Gene3D" id="3.50.50.60">
    <property type="entry name" value="FAD/NAD(P)-binding domain"/>
    <property type="match status" value="1"/>
</dbReference>
<dbReference type="InterPro" id="IPR014614">
    <property type="entry name" value="KsdD_DH"/>
</dbReference>
<dbReference type="Proteomes" id="UP000537141">
    <property type="component" value="Unassembled WGS sequence"/>
</dbReference>
<proteinExistence type="predicted"/>
<sequence>MKQNKVINCDTAIAGGGIAGLVCALELLEAGQQVIIIDRDTPERLGGLARWAFGGMALSETAQQKRMKVPDTPKLLLKDWLSFAEFNREDFWPQQWAKMYADKNNEMVYQWLLKLGLKFMPAVNWVERGLFVPGNSLPRYHILWGTGLHLIETIIAKLSSYLTIPYGDSYQLQIFHQHKVIKPTVETINNTVGVTGVEVLNEQSGKTFFIESMQVVIACGGINGSIEKVKQNWCSSLERSPKTLLNGANPISDGKLHDEVQALGATVTHTDKMWNYAAGIHHPQAEFEGHGLSLIPCKSALWMDHTGKRIGPIPLVTGFDTHYLCQEVAKQEKSWTWHILNWDIAAKELAVSGSLHNPAIVNRKLFTLIKEMLLGNHRLVKQLVNESDDFICAENLEELVEKMNKLTGDNHVESKFLKQEIAQYDQQLINGNNLHNDDQLRRINHARQWKVDRLRTCKPKPILLNSNKNKLIAIRVQLISRKSLGGVQTNLNSEVLDSKGNPITGLYCVGEAAGFGGGGANGLRSLEGTFLSGCILTARIASQAIVKKGKR</sequence>
<gene>
    <name evidence="5" type="ORF">HNQ55_000959</name>
</gene>
<organism evidence="5 6">
    <name type="scientific">Thalassotalea piscium</name>
    <dbReference type="NCBI Taxonomy" id="1230533"/>
    <lineage>
        <taxon>Bacteria</taxon>
        <taxon>Pseudomonadati</taxon>
        <taxon>Pseudomonadota</taxon>
        <taxon>Gammaproteobacteria</taxon>
        <taxon>Alteromonadales</taxon>
        <taxon>Colwelliaceae</taxon>
        <taxon>Thalassotalea</taxon>
    </lineage>
</organism>
<dbReference type="PIRSF" id="PIRSF036654">
    <property type="entry name" value="UCP036654"/>
    <property type="match status" value="1"/>
</dbReference>
<dbReference type="Gene3D" id="3.90.700.10">
    <property type="entry name" value="Succinate dehydrogenase/fumarate reductase flavoprotein, catalytic domain"/>
    <property type="match status" value="1"/>
</dbReference>
<evidence type="ECO:0000256" key="1">
    <source>
        <dbReference type="ARBA" id="ARBA00001974"/>
    </source>
</evidence>
<reference evidence="5 6" key="1">
    <citation type="submission" date="2020-08" db="EMBL/GenBank/DDBJ databases">
        <title>Genomic Encyclopedia of Type Strains, Phase IV (KMG-IV): sequencing the most valuable type-strain genomes for metagenomic binning, comparative biology and taxonomic classification.</title>
        <authorList>
            <person name="Goeker M."/>
        </authorList>
    </citation>
    <scope>NUCLEOTIDE SEQUENCE [LARGE SCALE GENOMIC DNA]</scope>
    <source>
        <strain evidence="5 6">DSM 26287</strain>
    </source>
</reference>
<comment type="cofactor">
    <cofactor evidence="1">
        <name>FAD</name>
        <dbReference type="ChEBI" id="CHEBI:57692"/>
    </cofactor>
</comment>
<dbReference type="InterPro" id="IPR003953">
    <property type="entry name" value="FAD-dep_OxRdtase_2_FAD-bd"/>
</dbReference>
<dbReference type="RefSeq" id="WP_184423154.1">
    <property type="nucleotide sequence ID" value="NZ_AP027362.1"/>
</dbReference>
<evidence type="ECO:0000256" key="3">
    <source>
        <dbReference type="ARBA" id="ARBA00023002"/>
    </source>
</evidence>
<keyword evidence="3" id="KW-0560">Oxidoreductase</keyword>
<comment type="caution">
    <text evidence="5">The sequence shown here is derived from an EMBL/GenBank/DDBJ whole genome shotgun (WGS) entry which is preliminary data.</text>
</comment>
<feature type="domain" description="FAD-dependent oxidoreductase 2 FAD-binding" evidence="4">
    <location>
        <begin position="10"/>
        <end position="531"/>
    </location>
</feature>
<evidence type="ECO:0000313" key="6">
    <source>
        <dbReference type="Proteomes" id="UP000537141"/>
    </source>
</evidence>
<dbReference type="PANTHER" id="PTHR43260:SF1">
    <property type="entry name" value="KSDD-LIKE STEROID DEHYDROGENASE RV0785"/>
    <property type="match status" value="1"/>
</dbReference>
<dbReference type="SUPFAM" id="SSF51905">
    <property type="entry name" value="FAD/NAD(P)-binding domain"/>
    <property type="match status" value="1"/>
</dbReference>
<evidence type="ECO:0000313" key="5">
    <source>
        <dbReference type="EMBL" id="MBB6542470.1"/>
    </source>
</evidence>
<name>A0A7X0NFH2_9GAMM</name>
<dbReference type="EMBL" id="JACHHU010000005">
    <property type="protein sequence ID" value="MBB6542470.1"/>
    <property type="molecule type" value="Genomic_DNA"/>
</dbReference>
<evidence type="ECO:0000256" key="2">
    <source>
        <dbReference type="ARBA" id="ARBA00022630"/>
    </source>
</evidence>
<dbReference type="InterPro" id="IPR036188">
    <property type="entry name" value="FAD/NAD-bd_sf"/>
</dbReference>
<dbReference type="InterPro" id="IPR027477">
    <property type="entry name" value="Succ_DH/fumarate_Rdtase_cat_sf"/>
</dbReference>
<dbReference type="AlphaFoldDB" id="A0A7X0NFH2"/>